<dbReference type="GO" id="GO:0000155">
    <property type="term" value="F:phosphorelay sensor kinase activity"/>
    <property type="evidence" value="ECO:0007669"/>
    <property type="project" value="InterPro"/>
</dbReference>
<evidence type="ECO:0000256" key="5">
    <source>
        <dbReference type="ARBA" id="ARBA00022741"/>
    </source>
</evidence>
<evidence type="ECO:0000313" key="14">
    <source>
        <dbReference type="Proteomes" id="UP000316778"/>
    </source>
</evidence>
<keyword evidence="9" id="KW-0175">Coiled coil</keyword>
<organism evidence="13 14">
    <name type="scientific">Chitinophaga japonensis</name>
    <name type="common">Flexibacter japonensis</name>
    <dbReference type="NCBI Taxonomy" id="104662"/>
    <lineage>
        <taxon>Bacteria</taxon>
        <taxon>Pseudomonadati</taxon>
        <taxon>Bacteroidota</taxon>
        <taxon>Chitinophagia</taxon>
        <taxon>Chitinophagales</taxon>
        <taxon>Chitinophagaceae</taxon>
        <taxon>Chitinophaga</taxon>
    </lineage>
</organism>
<dbReference type="EC" id="2.7.13.3" evidence="2"/>
<dbReference type="Gene3D" id="3.30.565.10">
    <property type="entry name" value="Histidine kinase-like ATPase, C-terminal domain"/>
    <property type="match status" value="1"/>
</dbReference>
<dbReference type="Pfam" id="PF02518">
    <property type="entry name" value="HATPase_c"/>
    <property type="match status" value="1"/>
</dbReference>
<evidence type="ECO:0000256" key="11">
    <source>
        <dbReference type="SAM" id="SignalP"/>
    </source>
</evidence>
<keyword evidence="11" id="KW-0732">Signal</keyword>
<evidence type="ECO:0000313" key="13">
    <source>
        <dbReference type="EMBL" id="TWI86218.1"/>
    </source>
</evidence>
<dbReference type="InterPro" id="IPR011712">
    <property type="entry name" value="Sig_transdc_His_kin_sub3_dim/P"/>
</dbReference>
<dbReference type="SUPFAM" id="SSF48452">
    <property type="entry name" value="TPR-like"/>
    <property type="match status" value="1"/>
</dbReference>
<keyword evidence="7" id="KW-0067">ATP-binding</keyword>
<feature type="signal peptide" evidence="11">
    <location>
        <begin position="1"/>
        <end position="20"/>
    </location>
</feature>
<feature type="domain" description="Histidine kinase" evidence="12">
    <location>
        <begin position="472"/>
        <end position="666"/>
    </location>
</feature>
<evidence type="ECO:0000256" key="7">
    <source>
        <dbReference type="ARBA" id="ARBA00022840"/>
    </source>
</evidence>
<name>A0A562SYS5_CHIJA</name>
<keyword evidence="10" id="KW-0472">Membrane</keyword>
<dbReference type="InterPro" id="IPR036890">
    <property type="entry name" value="HATPase_C_sf"/>
</dbReference>
<dbReference type="Proteomes" id="UP000316778">
    <property type="component" value="Unassembled WGS sequence"/>
</dbReference>
<dbReference type="InterPro" id="IPR003594">
    <property type="entry name" value="HATPase_dom"/>
</dbReference>
<keyword evidence="8" id="KW-0902">Two-component regulatory system</keyword>
<evidence type="ECO:0000256" key="4">
    <source>
        <dbReference type="ARBA" id="ARBA00022679"/>
    </source>
</evidence>
<reference evidence="13 14" key="1">
    <citation type="journal article" date="2013" name="Stand. Genomic Sci.">
        <title>Genomic Encyclopedia of Type Strains, Phase I: The one thousand microbial genomes (KMG-I) project.</title>
        <authorList>
            <person name="Kyrpides N.C."/>
            <person name="Woyke T."/>
            <person name="Eisen J.A."/>
            <person name="Garrity G."/>
            <person name="Lilburn T.G."/>
            <person name="Beck B.J."/>
            <person name="Whitman W.B."/>
            <person name="Hugenholtz P."/>
            <person name="Klenk H.P."/>
        </authorList>
    </citation>
    <scope>NUCLEOTIDE SEQUENCE [LARGE SCALE GENOMIC DNA]</scope>
    <source>
        <strain evidence="13 14">DSM 13484</strain>
    </source>
</reference>
<dbReference type="GO" id="GO:0016020">
    <property type="term" value="C:membrane"/>
    <property type="evidence" value="ECO:0007669"/>
    <property type="project" value="InterPro"/>
</dbReference>
<keyword evidence="10" id="KW-1133">Transmembrane helix</keyword>
<proteinExistence type="predicted"/>
<evidence type="ECO:0000256" key="6">
    <source>
        <dbReference type="ARBA" id="ARBA00022777"/>
    </source>
</evidence>
<dbReference type="GO" id="GO:0005524">
    <property type="term" value="F:ATP binding"/>
    <property type="evidence" value="ECO:0007669"/>
    <property type="project" value="UniProtKB-KW"/>
</dbReference>
<dbReference type="InterPro" id="IPR011990">
    <property type="entry name" value="TPR-like_helical_dom_sf"/>
</dbReference>
<dbReference type="PANTHER" id="PTHR24421:SF10">
    <property type="entry name" value="NITRATE_NITRITE SENSOR PROTEIN NARQ"/>
    <property type="match status" value="1"/>
</dbReference>
<feature type="transmembrane region" description="Helical" evidence="10">
    <location>
        <begin position="406"/>
        <end position="429"/>
    </location>
</feature>
<feature type="coiled-coil region" evidence="9">
    <location>
        <begin position="364"/>
        <end position="391"/>
    </location>
</feature>
<evidence type="ECO:0000256" key="3">
    <source>
        <dbReference type="ARBA" id="ARBA00022553"/>
    </source>
</evidence>
<dbReference type="CDD" id="cd16917">
    <property type="entry name" value="HATPase_UhpB-NarQ-NarX-like"/>
    <property type="match status" value="1"/>
</dbReference>
<dbReference type="EMBL" id="VLLG01000004">
    <property type="protein sequence ID" value="TWI86218.1"/>
    <property type="molecule type" value="Genomic_DNA"/>
</dbReference>
<dbReference type="RefSeq" id="WP_145715845.1">
    <property type="nucleotide sequence ID" value="NZ_BAAAFY010000005.1"/>
</dbReference>
<evidence type="ECO:0000256" key="9">
    <source>
        <dbReference type="SAM" id="Coils"/>
    </source>
</evidence>
<dbReference type="InterPro" id="IPR005467">
    <property type="entry name" value="His_kinase_dom"/>
</dbReference>
<comment type="catalytic activity">
    <reaction evidence="1">
        <text>ATP + protein L-histidine = ADP + protein N-phospho-L-histidine.</text>
        <dbReference type="EC" id="2.7.13.3"/>
    </reaction>
</comment>
<evidence type="ECO:0000256" key="10">
    <source>
        <dbReference type="SAM" id="Phobius"/>
    </source>
</evidence>
<dbReference type="InterPro" id="IPR050482">
    <property type="entry name" value="Sensor_HK_TwoCompSys"/>
</dbReference>
<protein>
    <recommendedName>
        <fullName evidence="2">histidine kinase</fullName>
        <ecNumber evidence="2">2.7.13.3</ecNumber>
    </recommendedName>
</protein>
<dbReference type="OrthoDB" id="617348at2"/>
<dbReference type="GO" id="GO:0046983">
    <property type="term" value="F:protein dimerization activity"/>
    <property type="evidence" value="ECO:0007669"/>
    <property type="project" value="InterPro"/>
</dbReference>
<keyword evidence="4" id="KW-0808">Transferase</keyword>
<dbReference type="AlphaFoldDB" id="A0A562SYS5"/>
<dbReference type="SUPFAM" id="SSF55874">
    <property type="entry name" value="ATPase domain of HSP90 chaperone/DNA topoisomerase II/histidine kinase"/>
    <property type="match status" value="1"/>
</dbReference>
<dbReference type="SMART" id="SM00387">
    <property type="entry name" value="HATPase_c"/>
    <property type="match status" value="1"/>
</dbReference>
<sequence>MTRYLYLLCLILGSALPGMAQLAPNEPAYADSLVNVLQQSPSDSTRAWAAYLLSDYWSPKDSAKARQYLEQGRQLAGSLPMLSAMYHFYEGRLYFDRDQKRAAVAFMQAEKELAGIKVKEAYQYRSAAWYNYGIMKRNEKGDAFIIDILLNKAIPLAEQSGNQEKLAHYYSQLATLFMYNSQFEKAAVYNKKAIALLEETDPQSQVLLLCYLSATSNYVYMLKNDSSKMMLDKARAMLKNTPGSVYYPNFYYNEALYYTSKTLFDKALVSLEKGIAGARQMNQTTLLQMLVFRKYNVLLELKDYAQARRFLLQLQQEGGPLMADANSRRTIYQQLAQVNAELGLMKEAYNWTLSYNQINDSLNQAQTTIKINELEAKFRDAKKEQKIKQLEAQHNLALLSARNSRLIAWLLGTLCLLLLIITAFAVFYYRNSRKLAAQKEINHQQQLKEIRQEQQLATIRAMMEGEEKERERVARDLHDGLGGLLSGIKMDLSGISDRAAADNNARAQLQAATLQLDGSIDELRRIARNLMPAALLRFGLEAALRDFCEGLEKEGTRIVLQCYGLDKEAISPANQVMIYRMVQELVTNALKHAGATEILVDCIRQDEQVSITVEDNGSGFDPATVSGKSSGLSNIQARVNYLDGKLDIHVEKDYGTTITIQFEDHAAATGITADS</sequence>
<evidence type="ECO:0000256" key="8">
    <source>
        <dbReference type="ARBA" id="ARBA00023012"/>
    </source>
</evidence>
<keyword evidence="6 13" id="KW-0418">Kinase</keyword>
<evidence type="ECO:0000259" key="12">
    <source>
        <dbReference type="PROSITE" id="PS50109"/>
    </source>
</evidence>
<keyword evidence="14" id="KW-1185">Reference proteome</keyword>
<dbReference type="Pfam" id="PF07730">
    <property type="entry name" value="HisKA_3"/>
    <property type="match status" value="1"/>
</dbReference>
<dbReference type="Gene3D" id="1.20.5.1930">
    <property type="match status" value="1"/>
</dbReference>
<evidence type="ECO:0000256" key="1">
    <source>
        <dbReference type="ARBA" id="ARBA00000085"/>
    </source>
</evidence>
<comment type="caution">
    <text evidence="13">The sequence shown here is derived from an EMBL/GenBank/DDBJ whole genome shotgun (WGS) entry which is preliminary data.</text>
</comment>
<gene>
    <name evidence="13" type="ORF">LX66_3470</name>
</gene>
<dbReference type="PROSITE" id="PS50109">
    <property type="entry name" value="HIS_KIN"/>
    <property type="match status" value="1"/>
</dbReference>
<feature type="chain" id="PRO_5022149247" description="histidine kinase" evidence="11">
    <location>
        <begin position="21"/>
        <end position="675"/>
    </location>
</feature>
<evidence type="ECO:0000256" key="2">
    <source>
        <dbReference type="ARBA" id="ARBA00012438"/>
    </source>
</evidence>
<dbReference type="PANTHER" id="PTHR24421">
    <property type="entry name" value="NITRATE/NITRITE SENSOR PROTEIN NARX-RELATED"/>
    <property type="match status" value="1"/>
</dbReference>
<dbReference type="Gene3D" id="1.25.40.10">
    <property type="entry name" value="Tetratricopeptide repeat domain"/>
    <property type="match status" value="1"/>
</dbReference>
<keyword evidence="10" id="KW-0812">Transmembrane</keyword>
<accession>A0A562SYS5</accession>
<keyword evidence="3" id="KW-0597">Phosphoprotein</keyword>
<keyword evidence="5" id="KW-0547">Nucleotide-binding</keyword>